<dbReference type="GO" id="GO:0016740">
    <property type="term" value="F:transferase activity"/>
    <property type="evidence" value="ECO:0007669"/>
    <property type="project" value="UniProtKB-KW"/>
</dbReference>
<gene>
    <name evidence="1" type="ORF">G2W53_017743</name>
</gene>
<accession>A0A834WR26</accession>
<organism evidence="1 2">
    <name type="scientific">Senna tora</name>
    <dbReference type="NCBI Taxonomy" id="362788"/>
    <lineage>
        <taxon>Eukaryota</taxon>
        <taxon>Viridiplantae</taxon>
        <taxon>Streptophyta</taxon>
        <taxon>Embryophyta</taxon>
        <taxon>Tracheophyta</taxon>
        <taxon>Spermatophyta</taxon>
        <taxon>Magnoliopsida</taxon>
        <taxon>eudicotyledons</taxon>
        <taxon>Gunneridae</taxon>
        <taxon>Pentapetalae</taxon>
        <taxon>rosids</taxon>
        <taxon>fabids</taxon>
        <taxon>Fabales</taxon>
        <taxon>Fabaceae</taxon>
        <taxon>Caesalpinioideae</taxon>
        <taxon>Cassia clade</taxon>
        <taxon>Senna</taxon>
    </lineage>
</organism>
<reference evidence="1" key="1">
    <citation type="submission" date="2020-09" db="EMBL/GenBank/DDBJ databases">
        <title>Genome-Enabled Discovery of Anthraquinone Biosynthesis in Senna tora.</title>
        <authorList>
            <person name="Kang S.-H."/>
            <person name="Pandey R.P."/>
            <person name="Lee C.-M."/>
            <person name="Sim J.-S."/>
            <person name="Jeong J.-T."/>
            <person name="Choi B.-S."/>
            <person name="Jung M."/>
            <person name="Ginzburg D."/>
            <person name="Zhao K."/>
            <person name="Won S.Y."/>
            <person name="Oh T.-J."/>
            <person name="Yu Y."/>
            <person name="Kim N.-H."/>
            <person name="Lee O.R."/>
            <person name="Lee T.-H."/>
            <person name="Bashyal P."/>
            <person name="Kim T.-S."/>
            <person name="Lee W.-H."/>
            <person name="Kawkins C."/>
            <person name="Kim C.-K."/>
            <person name="Kim J.S."/>
            <person name="Ahn B.O."/>
            <person name="Rhee S.Y."/>
            <person name="Sohng J.K."/>
        </authorList>
    </citation>
    <scope>NUCLEOTIDE SEQUENCE</scope>
    <source>
        <tissue evidence="1">Leaf</tissue>
    </source>
</reference>
<dbReference type="Proteomes" id="UP000634136">
    <property type="component" value="Unassembled WGS sequence"/>
</dbReference>
<protein>
    <submittedName>
        <fullName evidence="1">UDP-glycosyltransferase 13-like</fullName>
    </submittedName>
</protein>
<evidence type="ECO:0000313" key="1">
    <source>
        <dbReference type="EMBL" id="KAF7826579.1"/>
    </source>
</evidence>
<dbReference type="AlphaFoldDB" id="A0A834WR26"/>
<name>A0A834WR26_9FABA</name>
<keyword evidence="1" id="KW-0808">Transferase</keyword>
<keyword evidence="2" id="KW-1185">Reference proteome</keyword>
<dbReference type="EMBL" id="JAAIUW010000006">
    <property type="protein sequence ID" value="KAF7826579.1"/>
    <property type="molecule type" value="Genomic_DNA"/>
</dbReference>
<sequence length="57" mass="6866">MWKNDWGWGEVTVKGDEIEDAIEEMMKNESLRIKAKEIKEEGRWCWLEFGNCYSQTH</sequence>
<evidence type="ECO:0000313" key="2">
    <source>
        <dbReference type="Proteomes" id="UP000634136"/>
    </source>
</evidence>
<comment type="caution">
    <text evidence="1">The sequence shown here is derived from an EMBL/GenBank/DDBJ whole genome shotgun (WGS) entry which is preliminary data.</text>
</comment>
<proteinExistence type="predicted"/>